<feature type="transmembrane region" description="Helical" evidence="6">
    <location>
        <begin position="379"/>
        <end position="406"/>
    </location>
</feature>
<feature type="transmembrane region" description="Helical" evidence="6">
    <location>
        <begin position="578"/>
        <end position="596"/>
    </location>
</feature>
<dbReference type="InterPro" id="IPR036259">
    <property type="entry name" value="MFS_trans_sf"/>
</dbReference>
<feature type="transmembrane region" description="Helical" evidence="6">
    <location>
        <begin position="512"/>
        <end position="531"/>
    </location>
</feature>
<protein>
    <submittedName>
        <fullName evidence="8">MFS general substrate transporter</fullName>
    </submittedName>
</protein>
<keyword evidence="9" id="KW-1185">Reference proteome</keyword>
<feature type="transmembrane region" description="Helical" evidence="6">
    <location>
        <begin position="189"/>
        <end position="210"/>
    </location>
</feature>
<dbReference type="EMBL" id="ML994619">
    <property type="protein sequence ID" value="KAF2190103.1"/>
    <property type="molecule type" value="Genomic_DNA"/>
</dbReference>
<evidence type="ECO:0000313" key="8">
    <source>
        <dbReference type="EMBL" id="KAF2190103.1"/>
    </source>
</evidence>
<feature type="transmembrane region" description="Helical" evidence="6">
    <location>
        <begin position="166"/>
        <end position="183"/>
    </location>
</feature>
<evidence type="ECO:0000313" key="9">
    <source>
        <dbReference type="Proteomes" id="UP000800200"/>
    </source>
</evidence>
<feature type="transmembrane region" description="Helical" evidence="6">
    <location>
        <begin position="551"/>
        <end position="571"/>
    </location>
</feature>
<feature type="transmembrane region" description="Helical" evidence="6">
    <location>
        <begin position="445"/>
        <end position="467"/>
    </location>
</feature>
<keyword evidence="5 6" id="KW-0472">Membrane</keyword>
<feature type="transmembrane region" description="Helical" evidence="6">
    <location>
        <begin position="418"/>
        <end position="438"/>
    </location>
</feature>
<dbReference type="AlphaFoldDB" id="A0A6A6EFN2"/>
<dbReference type="PROSITE" id="PS50850">
    <property type="entry name" value="MFS"/>
    <property type="match status" value="1"/>
</dbReference>
<dbReference type="OrthoDB" id="6339427at2759"/>
<organism evidence="8 9">
    <name type="scientific">Zopfia rhizophila CBS 207.26</name>
    <dbReference type="NCBI Taxonomy" id="1314779"/>
    <lineage>
        <taxon>Eukaryota</taxon>
        <taxon>Fungi</taxon>
        <taxon>Dikarya</taxon>
        <taxon>Ascomycota</taxon>
        <taxon>Pezizomycotina</taxon>
        <taxon>Dothideomycetes</taxon>
        <taxon>Dothideomycetes incertae sedis</taxon>
        <taxon>Zopfiaceae</taxon>
        <taxon>Zopfia</taxon>
    </lineage>
</organism>
<feature type="domain" description="Major facilitator superfamily (MFS) profile" evidence="7">
    <location>
        <begin position="86"/>
        <end position="576"/>
    </location>
</feature>
<feature type="transmembrane region" description="Helical" evidence="6">
    <location>
        <begin position="602"/>
        <end position="619"/>
    </location>
</feature>
<evidence type="ECO:0000259" key="7">
    <source>
        <dbReference type="PROSITE" id="PS50850"/>
    </source>
</evidence>
<dbReference type="PANTHER" id="PTHR48020:SF4">
    <property type="entry name" value="SYMPORT, PUTATIVE (AFU_ORTHOLOGUE AFUA_3G11790)-RELATED"/>
    <property type="match status" value="1"/>
</dbReference>
<keyword evidence="2" id="KW-0813">Transport</keyword>
<feature type="transmembrane region" description="Helical" evidence="6">
    <location>
        <begin position="473"/>
        <end position="491"/>
    </location>
</feature>
<reference evidence="8" key="1">
    <citation type="journal article" date="2020" name="Stud. Mycol.">
        <title>101 Dothideomycetes genomes: a test case for predicting lifestyles and emergence of pathogens.</title>
        <authorList>
            <person name="Haridas S."/>
            <person name="Albert R."/>
            <person name="Binder M."/>
            <person name="Bloem J."/>
            <person name="Labutti K."/>
            <person name="Salamov A."/>
            <person name="Andreopoulos B."/>
            <person name="Baker S."/>
            <person name="Barry K."/>
            <person name="Bills G."/>
            <person name="Bluhm B."/>
            <person name="Cannon C."/>
            <person name="Castanera R."/>
            <person name="Culley D."/>
            <person name="Daum C."/>
            <person name="Ezra D."/>
            <person name="Gonzalez J."/>
            <person name="Henrissat B."/>
            <person name="Kuo A."/>
            <person name="Liang C."/>
            <person name="Lipzen A."/>
            <person name="Lutzoni F."/>
            <person name="Magnuson J."/>
            <person name="Mondo S."/>
            <person name="Nolan M."/>
            <person name="Ohm R."/>
            <person name="Pangilinan J."/>
            <person name="Park H.-J."/>
            <person name="Ramirez L."/>
            <person name="Alfaro M."/>
            <person name="Sun H."/>
            <person name="Tritt A."/>
            <person name="Yoshinaga Y."/>
            <person name="Zwiers L.-H."/>
            <person name="Turgeon B."/>
            <person name="Goodwin S."/>
            <person name="Spatafora J."/>
            <person name="Crous P."/>
            <person name="Grigoriev I."/>
        </authorList>
    </citation>
    <scope>NUCLEOTIDE SEQUENCE</scope>
    <source>
        <strain evidence="8">CBS 207.26</strain>
    </source>
</reference>
<keyword evidence="3 6" id="KW-0812">Transmembrane</keyword>
<dbReference type="InterPro" id="IPR020846">
    <property type="entry name" value="MFS_dom"/>
</dbReference>
<dbReference type="GO" id="GO:0016020">
    <property type="term" value="C:membrane"/>
    <property type="evidence" value="ECO:0007669"/>
    <property type="project" value="UniProtKB-SubCell"/>
</dbReference>
<evidence type="ECO:0000256" key="2">
    <source>
        <dbReference type="ARBA" id="ARBA00022448"/>
    </source>
</evidence>
<dbReference type="SUPFAM" id="SSF103473">
    <property type="entry name" value="MFS general substrate transporter"/>
    <property type="match status" value="1"/>
</dbReference>
<dbReference type="GO" id="GO:0022857">
    <property type="term" value="F:transmembrane transporter activity"/>
    <property type="evidence" value="ECO:0007669"/>
    <property type="project" value="InterPro"/>
</dbReference>
<evidence type="ECO:0000256" key="1">
    <source>
        <dbReference type="ARBA" id="ARBA00004141"/>
    </source>
</evidence>
<keyword evidence="4 6" id="KW-1133">Transmembrane helix</keyword>
<dbReference type="InterPro" id="IPR005828">
    <property type="entry name" value="MFS_sugar_transport-like"/>
</dbReference>
<comment type="subcellular location">
    <subcellularLocation>
        <location evidence="1">Membrane</location>
        <topology evidence="1">Multi-pass membrane protein</topology>
    </subcellularLocation>
</comment>
<dbReference type="Gene3D" id="1.20.1250.20">
    <property type="entry name" value="MFS general substrate transporter like domains"/>
    <property type="match status" value="1"/>
</dbReference>
<dbReference type="Pfam" id="PF00083">
    <property type="entry name" value="Sugar_tr"/>
    <property type="match status" value="1"/>
</dbReference>
<sequence length="628" mass="70405">MPWQLHSIDNPLARTSLERLDQEAREFARHVTLPGLDDELFVEAARIARDYRNWDTVKCLTDQEKEALRQERLLGFWRQPKTRLIMIAITCIAAIVQGWTQTGGSVANQSWPAEFGLTDLGAGDIAKDKPTWIFAYVNAATRLGGSLFGCWLSARLQSRISGCRGAILISACLCMASTISASFAHSWQQLFWCGVMLGSGIGIVASVARIYGAEVSPSHLRGALEMNWPLFDALGTLLGFTASLIVSKIGPLSWRFQMASGSLPAICLLTLIYIVPEPPHRLLEQGRLPEAFAALLALRQTRLQAAIELFYINAQIQTEIDMLSQKSSDTGEAGELVQHAWRRAAVDNTGFYQCQSHVKSTNYLIRFGQLIRDKRMRRAIVASLVVMMSQQLCGINILSFYSSILFRDGNRDTIDAVWLRWGISLANFLFALHAGNFMDIRGWRFLLLTAYLGMQPLIFAACLSPSISMWSRAGIPVSSFFIFVFTFFYSECPGPVTVAYSSRIFPLLNREACMSLAVSISMFVAGLLTLFVPQLTQNLAYGHDNYEAGQYSLLAILISFKILGLLPLFFSITETAHFSLETLIYIFNVPMFQLIPYKLWHALQWVPSILGWTVSHYILRKEVEKPRD</sequence>
<name>A0A6A6EFN2_9PEZI</name>
<feature type="transmembrane region" description="Helical" evidence="6">
    <location>
        <begin position="230"/>
        <end position="250"/>
    </location>
</feature>
<gene>
    <name evidence="8" type="ORF">K469DRAFT_561071</name>
</gene>
<evidence type="ECO:0000256" key="3">
    <source>
        <dbReference type="ARBA" id="ARBA00022692"/>
    </source>
</evidence>
<evidence type="ECO:0000256" key="5">
    <source>
        <dbReference type="ARBA" id="ARBA00023136"/>
    </source>
</evidence>
<proteinExistence type="predicted"/>
<dbReference type="PANTHER" id="PTHR48020">
    <property type="entry name" value="PROTON MYO-INOSITOL COTRANSPORTER"/>
    <property type="match status" value="1"/>
</dbReference>
<dbReference type="Proteomes" id="UP000800200">
    <property type="component" value="Unassembled WGS sequence"/>
</dbReference>
<evidence type="ECO:0000256" key="6">
    <source>
        <dbReference type="SAM" id="Phobius"/>
    </source>
</evidence>
<evidence type="ECO:0000256" key="4">
    <source>
        <dbReference type="ARBA" id="ARBA00022989"/>
    </source>
</evidence>
<dbReference type="InterPro" id="IPR050814">
    <property type="entry name" value="Myo-inositol_Transporter"/>
</dbReference>
<accession>A0A6A6EFN2</accession>